<feature type="compositionally biased region" description="Pro residues" evidence="1">
    <location>
        <begin position="291"/>
        <end position="301"/>
    </location>
</feature>
<reference evidence="3 4" key="1">
    <citation type="submission" date="2021-04" db="EMBL/GenBank/DDBJ databases">
        <title>Genome analysis of Polyangium sp.</title>
        <authorList>
            <person name="Li Y."/>
            <person name="Wang J."/>
        </authorList>
    </citation>
    <scope>NUCLEOTIDE SEQUENCE [LARGE SCALE GENOMIC DNA]</scope>
    <source>
        <strain evidence="3 4">SDU14</strain>
    </source>
</reference>
<dbReference type="RefSeq" id="WP_272458727.1">
    <property type="nucleotide sequence ID" value="NZ_JAGTJJ010000011.1"/>
</dbReference>
<accession>A0A9X3X590</accession>
<keyword evidence="4" id="KW-1185">Reference proteome</keyword>
<protein>
    <submittedName>
        <fullName evidence="3">Zinc-ribbon domain-containing protein</fullName>
    </submittedName>
</protein>
<feature type="region of interest" description="Disordered" evidence="1">
    <location>
        <begin position="108"/>
        <end position="206"/>
    </location>
</feature>
<gene>
    <name evidence="3" type="ORF">KEG57_20860</name>
</gene>
<evidence type="ECO:0000259" key="2">
    <source>
        <dbReference type="Pfam" id="PF13717"/>
    </source>
</evidence>
<dbReference type="Proteomes" id="UP001151081">
    <property type="component" value="Unassembled WGS sequence"/>
</dbReference>
<dbReference type="InterPro" id="IPR011723">
    <property type="entry name" value="Znf/thioredoxin_put"/>
</dbReference>
<dbReference type="SUPFAM" id="SSF48452">
    <property type="entry name" value="TPR-like"/>
    <property type="match status" value="1"/>
</dbReference>
<dbReference type="InterPro" id="IPR011990">
    <property type="entry name" value="TPR-like_helical_dom_sf"/>
</dbReference>
<dbReference type="Pfam" id="PF13717">
    <property type="entry name" value="Zn_ribbon_4"/>
    <property type="match status" value="1"/>
</dbReference>
<feature type="compositionally biased region" description="Low complexity" evidence="1">
    <location>
        <begin position="382"/>
        <end position="407"/>
    </location>
</feature>
<comment type="caution">
    <text evidence="3">The sequence shown here is derived from an EMBL/GenBank/DDBJ whole genome shotgun (WGS) entry which is preliminary data.</text>
</comment>
<feature type="compositionally biased region" description="Pro residues" evidence="1">
    <location>
        <begin position="310"/>
        <end position="328"/>
    </location>
</feature>
<feature type="region of interest" description="Disordered" evidence="1">
    <location>
        <begin position="219"/>
        <end position="407"/>
    </location>
</feature>
<evidence type="ECO:0000313" key="4">
    <source>
        <dbReference type="Proteomes" id="UP001151081"/>
    </source>
</evidence>
<organism evidence="3 4">
    <name type="scientific">Polyangium jinanense</name>
    <dbReference type="NCBI Taxonomy" id="2829994"/>
    <lineage>
        <taxon>Bacteria</taxon>
        <taxon>Pseudomonadati</taxon>
        <taxon>Myxococcota</taxon>
        <taxon>Polyangia</taxon>
        <taxon>Polyangiales</taxon>
        <taxon>Polyangiaceae</taxon>
        <taxon>Polyangium</taxon>
    </lineage>
</organism>
<name>A0A9X3X590_9BACT</name>
<proteinExistence type="predicted"/>
<dbReference type="NCBIfam" id="TIGR02098">
    <property type="entry name" value="MJ0042_CXXC"/>
    <property type="match status" value="1"/>
</dbReference>
<dbReference type="AlphaFoldDB" id="A0A9X3X590"/>
<evidence type="ECO:0000256" key="1">
    <source>
        <dbReference type="SAM" id="MobiDB-lite"/>
    </source>
</evidence>
<dbReference type="EMBL" id="JAGTJJ010000011">
    <property type="protein sequence ID" value="MDC3982975.1"/>
    <property type="molecule type" value="Genomic_DNA"/>
</dbReference>
<dbReference type="Gene3D" id="1.25.40.10">
    <property type="entry name" value="Tetratricopeptide repeat domain"/>
    <property type="match status" value="1"/>
</dbReference>
<feature type="domain" description="Zinc finger/thioredoxin putative" evidence="2">
    <location>
        <begin position="1"/>
        <end position="36"/>
    </location>
</feature>
<evidence type="ECO:0000313" key="3">
    <source>
        <dbReference type="EMBL" id="MDC3982975.1"/>
    </source>
</evidence>
<sequence>MEVTCERCGTVYDFDDALVSERGTSVKCTTCGHQFKVRRASVGTVPDTWVVRTVDGREIEFSALRELQGAIHDGKVTRDDVLSRGSSRPRRLGSIAELDPFFNRIGMTVPGTGTTPPPPGARTRTRTPAGLGGGTAQPPRQEGSVVFALPGRQQQAQAAAPQPPPVAMGGALLGRRPGSVRPPAAAGADKGSEMPALTPPRVPGGLEELNTMDVVEAPVSTRTNGGFGSPPPMRAPSGSSSEERGGTVERISALPPPPPPPRKQAGSAPMFPSPPVEGPPLPRKTAASAPMFPPPEAPPPARKAAASAPMFPPPEPPPPPKKATPEPPHVQEAGPSSGEDPTLMMERPPTSDGPTLMMDRPPQITAAKSALATPAPPKVEPAKPISSKTPSAKTPSSGPTSLPPSSALLHNDDVLSVSGVPPRRPHAARWIVGVLLLGAGALGAVMVGREYLPKGNGAAAPTPGDARLGTLLEQGDRDLRDGDLDAANESYVKASAIADADLRVAVRLARLAAVRADVAWLKVRLLAASDPDLANARRELDLVVGRAKQAAERAQSIAAADADVTRCRIDALRIAGDVDGARKLVATLPKSTPQASDELLFATLDLAEAVPVWATVIERLKTAARDEQNLGRARSMLIYALARSGDVAGAKAELERLAAMPRPHPLVASLRAFVASAESAKKPEVEAASLKVGAGDDALKTVTEAIEKGELDKAEPLLKELAEKTPKDAKVLKAQGDLAQKKRDRAAAIRFYEQAVAADGTLLDAVAALADLRWENGERMTASTLYRKIIEKGGDANPHTKRAKERLAKFADSWEP</sequence>
<feature type="compositionally biased region" description="Pro residues" evidence="1">
    <location>
        <begin position="271"/>
        <end position="282"/>
    </location>
</feature>